<dbReference type="InterPro" id="IPR050557">
    <property type="entry name" value="RTX_toxin/Mannuronan_C5-epim"/>
</dbReference>
<accession>A0A6L8LEJ9</accession>
<evidence type="ECO:0000256" key="1">
    <source>
        <dbReference type="ARBA" id="ARBA00004613"/>
    </source>
</evidence>
<dbReference type="Gene3D" id="2.150.10.10">
    <property type="entry name" value="Serralysin-like metalloprotease, C-terminal"/>
    <property type="match status" value="2"/>
</dbReference>
<evidence type="ECO:0000256" key="3">
    <source>
        <dbReference type="SAM" id="MobiDB-lite"/>
    </source>
</evidence>
<dbReference type="InterPro" id="IPR011049">
    <property type="entry name" value="Serralysin-like_metalloprot_C"/>
</dbReference>
<evidence type="ECO:0000256" key="2">
    <source>
        <dbReference type="ARBA" id="ARBA00022525"/>
    </source>
</evidence>
<comment type="caution">
    <text evidence="4">The sequence shown here is derived from an EMBL/GenBank/DDBJ whole genome shotgun (WGS) entry which is preliminary data.</text>
</comment>
<protein>
    <recommendedName>
        <fullName evidence="6">Calcium-binding protein</fullName>
    </recommendedName>
</protein>
<proteinExistence type="predicted"/>
<keyword evidence="2" id="KW-0964">Secreted</keyword>
<dbReference type="PANTHER" id="PTHR38340">
    <property type="entry name" value="S-LAYER PROTEIN"/>
    <property type="match status" value="1"/>
</dbReference>
<feature type="compositionally biased region" description="Acidic residues" evidence="3">
    <location>
        <begin position="1"/>
        <end position="13"/>
    </location>
</feature>
<gene>
    <name evidence="4" type="ORF">GR167_02880</name>
</gene>
<dbReference type="Pfam" id="PF00353">
    <property type="entry name" value="HemolysinCabind"/>
    <property type="match status" value="4"/>
</dbReference>
<dbReference type="GO" id="GO:0005509">
    <property type="term" value="F:calcium ion binding"/>
    <property type="evidence" value="ECO:0007669"/>
    <property type="project" value="InterPro"/>
</dbReference>
<reference evidence="4 5" key="1">
    <citation type="submission" date="2020-01" db="EMBL/GenBank/DDBJ databases">
        <authorList>
            <person name="Chen S."/>
        </authorList>
    </citation>
    <scope>NUCLEOTIDE SEQUENCE [LARGE SCALE GENOMIC DNA]</scope>
    <source>
        <strain evidence="4 5">GS-10</strain>
    </source>
</reference>
<dbReference type="SUPFAM" id="SSF51120">
    <property type="entry name" value="beta-Roll"/>
    <property type="match status" value="2"/>
</dbReference>
<feature type="region of interest" description="Disordered" evidence="3">
    <location>
        <begin position="1"/>
        <end position="35"/>
    </location>
</feature>
<evidence type="ECO:0008006" key="6">
    <source>
        <dbReference type="Google" id="ProtNLM"/>
    </source>
</evidence>
<dbReference type="EMBL" id="WWEN01000002">
    <property type="protein sequence ID" value="MYM54235.1"/>
    <property type="molecule type" value="Genomic_DNA"/>
</dbReference>
<dbReference type="PRINTS" id="PR00313">
    <property type="entry name" value="CABNDNGRPT"/>
</dbReference>
<evidence type="ECO:0000313" key="5">
    <source>
        <dbReference type="Proteomes" id="UP000479043"/>
    </source>
</evidence>
<organism evidence="4 5">
    <name type="scientific">Thalassovita mangrovi</name>
    <dbReference type="NCBI Taxonomy" id="2692236"/>
    <lineage>
        <taxon>Bacteria</taxon>
        <taxon>Pseudomonadati</taxon>
        <taxon>Pseudomonadota</taxon>
        <taxon>Alphaproteobacteria</taxon>
        <taxon>Rhodobacterales</taxon>
        <taxon>Roseobacteraceae</taxon>
        <taxon>Thalassovita</taxon>
    </lineage>
</organism>
<dbReference type="Proteomes" id="UP000479043">
    <property type="component" value="Unassembled WGS sequence"/>
</dbReference>
<evidence type="ECO:0000313" key="4">
    <source>
        <dbReference type="EMBL" id="MYM54235.1"/>
    </source>
</evidence>
<dbReference type="InterPro" id="IPR001343">
    <property type="entry name" value="Hemolysn_Ca-bd"/>
</dbReference>
<comment type="subcellular location">
    <subcellularLocation>
        <location evidence="1">Secreted</location>
    </subcellularLocation>
</comment>
<dbReference type="AlphaFoldDB" id="A0A6L8LEJ9"/>
<dbReference type="PANTHER" id="PTHR38340:SF1">
    <property type="entry name" value="S-LAYER PROTEIN"/>
    <property type="match status" value="1"/>
</dbReference>
<name>A0A6L8LEJ9_9RHOB</name>
<sequence length="255" mass="25337">MVSAIDLDEDEVVSADSGEDKGADDEIEGSAGADSLIGGAGEDVLLGRGGADSLLGYGGDDLLKGGDGDDVMDAGAGDDDLRGGDGIDIMFGGAGDDLMDGGADSDYMEGGSGADTMDGGAGDDVLFSYWSPSAASGGYDLQDSYDPDLVRGGDGIDILMGGSGDTLEGGDGTDGFVTGTWVDPDHAVEIADFEAGDQIVVTQFDNYTGAGEVELETDGDDVTVLFDGSAVARVTNGAGVVSLADVSVIEVDAPA</sequence>
<keyword evidence="5" id="KW-1185">Reference proteome</keyword>
<dbReference type="GO" id="GO:0005576">
    <property type="term" value="C:extracellular region"/>
    <property type="evidence" value="ECO:0007669"/>
    <property type="project" value="UniProtKB-SubCell"/>
</dbReference>